<dbReference type="SUPFAM" id="SSF57302">
    <property type="entry name" value="Snake toxin-like"/>
    <property type="match status" value="1"/>
</dbReference>
<organism evidence="3 4">
    <name type="scientific">Kryptolebias marmoratus</name>
    <name type="common">Mangrove killifish</name>
    <name type="synonym">Rivulus marmoratus</name>
    <dbReference type="NCBI Taxonomy" id="37003"/>
    <lineage>
        <taxon>Eukaryota</taxon>
        <taxon>Metazoa</taxon>
        <taxon>Chordata</taxon>
        <taxon>Craniata</taxon>
        <taxon>Vertebrata</taxon>
        <taxon>Euteleostomi</taxon>
        <taxon>Actinopterygii</taxon>
        <taxon>Neopterygii</taxon>
        <taxon>Teleostei</taxon>
        <taxon>Neoteleostei</taxon>
        <taxon>Acanthomorphata</taxon>
        <taxon>Ovalentaria</taxon>
        <taxon>Atherinomorphae</taxon>
        <taxon>Cyprinodontiformes</taxon>
        <taxon>Rivulidae</taxon>
        <taxon>Kryptolebias</taxon>
    </lineage>
</organism>
<accession>A0A3Q3BF95</accession>
<keyword evidence="4" id="KW-1185">Reference proteome</keyword>
<feature type="domain" description="Snake toxin/toxin-like" evidence="2">
    <location>
        <begin position="20"/>
        <end position="86"/>
    </location>
</feature>
<evidence type="ECO:0000256" key="1">
    <source>
        <dbReference type="SAM" id="SignalP"/>
    </source>
</evidence>
<dbReference type="Pfam" id="PF00087">
    <property type="entry name" value="Toxin_TOLIP"/>
    <property type="match status" value="1"/>
</dbReference>
<reference evidence="3" key="2">
    <citation type="submission" date="2025-09" db="UniProtKB">
        <authorList>
            <consortium name="Ensembl"/>
        </authorList>
    </citation>
    <scope>IDENTIFICATION</scope>
</reference>
<evidence type="ECO:0000313" key="3">
    <source>
        <dbReference type="Ensembl" id="ENSKMAP00000023424.1"/>
    </source>
</evidence>
<proteinExistence type="predicted"/>
<name>A0A3Q3BF95_KRYMA</name>
<keyword evidence="1" id="KW-0732">Signal</keyword>
<protein>
    <recommendedName>
        <fullName evidence="2">Snake toxin/toxin-like domain-containing protein</fullName>
    </recommendedName>
</protein>
<dbReference type="Ensembl" id="ENSKMAT00000023724.1">
    <property type="protein sequence ID" value="ENSKMAP00000023424.1"/>
    <property type="gene ID" value="ENSKMAG00000017387.1"/>
</dbReference>
<dbReference type="AlphaFoldDB" id="A0A3Q3BF95"/>
<dbReference type="GeneTree" id="ENSGT01120000271962"/>
<evidence type="ECO:0000313" key="4">
    <source>
        <dbReference type="Proteomes" id="UP000264800"/>
    </source>
</evidence>
<reference evidence="3" key="1">
    <citation type="submission" date="2025-08" db="UniProtKB">
        <authorList>
            <consortium name="Ensembl"/>
        </authorList>
    </citation>
    <scope>IDENTIFICATION</scope>
</reference>
<evidence type="ECO:0000259" key="2">
    <source>
        <dbReference type="Pfam" id="PF00087"/>
    </source>
</evidence>
<dbReference type="InterPro" id="IPR045860">
    <property type="entry name" value="Snake_toxin-like_sf"/>
</dbReference>
<sequence length="86" mass="9310">MKPVILAVLVLLLVSQNEALKCYCGGKRQCSNPIETCSGTDNVCASVIFHAPIYSYFKGCYRRTDCLLLNQPGLISATCCGSDLCN</sequence>
<feature type="signal peptide" evidence="1">
    <location>
        <begin position="1"/>
        <end position="19"/>
    </location>
</feature>
<dbReference type="Proteomes" id="UP000264800">
    <property type="component" value="Unplaced"/>
</dbReference>
<feature type="chain" id="PRO_5018602097" description="Snake toxin/toxin-like domain-containing protein" evidence="1">
    <location>
        <begin position="20"/>
        <end position="86"/>
    </location>
</feature>
<dbReference type="InterPro" id="IPR035076">
    <property type="entry name" value="Toxin/TOLIP"/>
</dbReference>
<dbReference type="OMA" id="ISATCCG"/>